<dbReference type="Proteomes" id="UP001243375">
    <property type="component" value="Unassembled WGS sequence"/>
</dbReference>
<accession>A0ACC2XCY4</accession>
<comment type="caution">
    <text evidence="1">The sequence shown here is derived from an EMBL/GenBank/DDBJ whole genome shotgun (WGS) entry which is preliminary data.</text>
</comment>
<name>A0ACC2XCY4_9TREE</name>
<organism evidence="1 2">
    <name type="scientific">Naganishia vaughanmartiniae</name>
    <dbReference type="NCBI Taxonomy" id="1424756"/>
    <lineage>
        <taxon>Eukaryota</taxon>
        <taxon>Fungi</taxon>
        <taxon>Dikarya</taxon>
        <taxon>Basidiomycota</taxon>
        <taxon>Agaricomycotina</taxon>
        <taxon>Tremellomycetes</taxon>
        <taxon>Filobasidiales</taxon>
        <taxon>Filobasidiaceae</taxon>
        <taxon>Naganishia</taxon>
    </lineage>
</organism>
<reference evidence="1" key="1">
    <citation type="submission" date="2023-04" db="EMBL/GenBank/DDBJ databases">
        <title>Draft Genome sequencing of Naganishia species isolated from polar environments using Oxford Nanopore Technology.</title>
        <authorList>
            <person name="Leo P."/>
            <person name="Venkateswaran K."/>
        </authorList>
    </citation>
    <scope>NUCLEOTIDE SEQUENCE</scope>
    <source>
        <strain evidence="1">MNA-CCFEE 5425</strain>
    </source>
</reference>
<protein>
    <submittedName>
        <fullName evidence="1">Uncharacterized protein</fullName>
    </submittedName>
</protein>
<sequence length="267" mass="30100">MYCSTFLLGALLGGTFWSTVAANDCENKKWTTELSPKPVDELDKAWNNNNNQEDVSYAVYKTAYMMVKLNSKSISRLFPATEVDQCALMSEEGATVNMQLFPLDENAAHTESYAANVKVDKDTIDRMGDHLSLWPLVMEKAGQEKVRDTNICPKEKDWESCMIRNLFRLFTGMTLNARTFAEMRGHDGTFKNILNACVTSPVFVTKDTDKDEDLPGYISVINEPSPTQADRWQSGYLGFDWEGDVVRNKAPEAYKLIFAENMVPLVA</sequence>
<proteinExistence type="predicted"/>
<evidence type="ECO:0000313" key="1">
    <source>
        <dbReference type="EMBL" id="KAJ9121460.1"/>
    </source>
</evidence>
<evidence type="ECO:0000313" key="2">
    <source>
        <dbReference type="Proteomes" id="UP001243375"/>
    </source>
</evidence>
<gene>
    <name evidence="1" type="ORF">QFC22_002076</name>
</gene>
<dbReference type="EMBL" id="JASBWU010000005">
    <property type="protein sequence ID" value="KAJ9121460.1"/>
    <property type="molecule type" value="Genomic_DNA"/>
</dbReference>
<keyword evidence="2" id="KW-1185">Reference proteome</keyword>